<dbReference type="SUPFAM" id="SSF140500">
    <property type="entry name" value="BAS1536-like"/>
    <property type="match status" value="1"/>
</dbReference>
<proteinExistence type="predicted"/>
<gene>
    <name evidence="1" type="ORF">PGH26_09275</name>
</gene>
<protein>
    <submittedName>
        <fullName evidence="1">Aspartyl-phosphate phosphatase Spo0E family protein</fullName>
    </submittedName>
</protein>
<keyword evidence="2" id="KW-1185">Reference proteome</keyword>
<dbReference type="EMBL" id="CP116341">
    <property type="protein sequence ID" value="WOV83121.1"/>
    <property type="molecule type" value="Genomic_DNA"/>
</dbReference>
<dbReference type="Pfam" id="PF09388">
    <property type="entry name" value="SpoOE-like"/>
    <property type="match status" value="1"/>
</dbReference>
<accession>A0ABZ0KS80</accession>
<dbReference type="InterPro" id="IPR018540">
    <property type="entry name" value="Spo0E-like"/>
</dbReference>
<dbReference type="Proteomes" id="UP001303532">
    <property type="component" value="Chromosome"/>
</dbReference>
<reference evidence="1 2" key="1">
    <citation type="submission" date="2023-01" db="EMBL/GenBank/DDBJ databases">
        <title>Sporosarcina sp. nov., isolated from Korean tranditional fermented seafood 'Jeotgal'.</title>
        <authorList>
            <person name="Yang A.-I."/>
        </authorList>
    </citation>
    <scope>NUCLEOTIDE SEQUENCE [LARGE SCALE GENOMIC DNA]</scope>
    <source>
        <strain evidence="1 2">B2O-1</strain>
    </source>
</reference>
<evidence type="ECO:0000313" key="1">
    <source>
        <dbReference type="EMBL" id="WOV83121.1"/>
    </source>
</evidence>
<organism evidence="1 2">
    <name type="scientific">Sporosarcina jeotgali</name>
    <dbReference type="NCBI Taxonomy" id="3020056"/>
    <lineage>
        <taxon>Bacteria</taxon>
        <taxon>Bacillati</taxon>
        <taxon>Bacillota</taxon>
        <taxon>Bacilli</taxon>
        <taxon>Bacillales</taxon>
        <taxon>Caryophanaceae</taxon>
        <taxon>Sporosarcina</taxon>
    </lineage>
</organism>
<dbReference type="InterPro" id="IPR037208">
    <property type="entry name" value="Spo0E-like_sf"/>
</dbReference>
<dbReference type="InterPro" id="IPR036638">
    <property type="entry name" value="HLH_DNA-bd_sf"/>
</dbReference>
<evidence type="ECO:0000313" key="2">
    <source>
        <dbReference type="Proteomes" id="UP001303532"/>
    </source>
</evidence>
<dbReference type="Gene3D" id="4.10.280.10">
    <property type="entry name" value="Helix-loop-helix DNA-binding domain"/>
    <property type="match status" value="1"/>
</dbReference>
<name>A0ABZ0KS80_9BACL</name>
<sequence length="54" mass="6415">MYKSVRKNLLLFRIRVKRVNMYKKADQFGFTHPRVVKCSSELDILLNRVQGICT</sequence>